<dbReference type="AlphaFoldDB" id="A0A1H6EUY1"/>
<dbReference type="OrthoDB" id="3538861at2"/>
<name>A0A1H6EUY1_9ACTN</name>
<sequence>MTGDGGCPRCRTDSVLAVLRLPATWANQAGGAREVVLCARCDAGDPVVAYFAAHGTVRPEGVDELARLLLDWIDRARPLGSPP</sequence>
<organism evidence="1 2">
    <name type="scientific">Nonomuraea solani</name>
    <dbReference type="NCBI Taxonomy" id="1144553"/>
    <lineage>
        <taxon>Bacteria</taxon>
        <taxon>Bacillati</taxon>
        <taxon>Actinomycetota</taxon>
        <taxon>Actinomycetes</taxon>
        <taxon>Streptosporangiales</taxon>
        <taxon>Streptosporangiaceae</taxon>
        <taxon>Nonomuraea</taxon>
    </lineage>
</organism>
<reference evidence="1 2" key="1">
    <citation type="submission" date="2016-10" db="EMBL/GenBank/DDBJ databases">
        <authorList>
            <person name="de Groot N.N."/>
        </authorList>
    </citation>
    <scope>NUCLEOTIDE SEQUENCE [LARGE SCALE GENOMIC DNA]</scope>
    <source>
        <strain evidence="1 2">CGMCC 4.7037</strain>
    </source>
</reference>
<dbReference type="Proteomes" id="UP000236732">
    <property type="component" value="Unassembled WGS sequence"/>
</dbReference>
<dbReference type="EMBL" id="FNVT01000019">
    <property type="protein sequence ID" value="SEH01193.1"/>
    <property type="molecule type" value="Genomic_DNA"/>
</dbReference>
<keyword evidence="2" id="KW-1185">Reference proteome</keyword>
<accession>A0A1H6EUY1</accession>
<gene>
    <name evidence="1" type="ORF">SAMN05444920_119123</name>
</gene>
<proteinExistence type="predicted"/>
<protein>
    <submittedName>
        <fullName evidence="1">Uncharacterized protein</fullName>
    </submittedName>
</protein>
<dbReference type="InterPro" id="IPR046267">
    <property type="entry name" value="DUF6300"/>
</dbReference>
<dbReference type="RefSeq" id="WP_103962300.1">
    <property type="nucleotide sequence ID" value="NZ_FNVT01000019.1"/>
</dbReference>
<evidence type="ECO:0000313" key="2">
    <source>
        <dbReference type="Proteomes" id="UP000236732"/>
    </source>
</evidence>
<dbReference type="Pfam" id="PF19817">
    <property type="entry name" value="DUF6300"/>
    <property type="match status" value="1"/>
</dbReference>
<evidence type="ECO:0000313" key="1">
    <source>
        <dbReference type="EMBL" id="SEH01193.1"/>
    </source>
</evidence>